<dbReference type="EMBL" id="CP059472">
    <property type="protein sequence ID" value="QMS99612.1"/>
    <property type="molecule type" value="Genomic_DNA"/>
</dbReference>
<protein>
    <submittedName>
        <fullName evidence="2">Uncharacterized protein</fullName>
    </submittedName>
</protein>
<keyword evidence="4" id="KW-1185">Reference proteome</keyword>
<gene>
    <name evidence="2" type="ORF">H1R16_08895</name>
    <name evidence="1" type="ORF">H2507_06545</name>
</gene>
<dbReference type="Proteomes" id="UP000515349">
    <property type="component" value="Chromosome"/>
</dbReference>
<evidence type="ECO:0000313" key="1">
    <source>
        <dbReference type="EMBL" id="MBA5246822.1"/>
    </source>
</evidence>
<dbReference type="PROSITE" id="PS51257">
    <property type="entry name" value="PROKAR_LIPOPROTEIN"/>
    <property type="match status" value="1"/>
</dbReference>
<dbReference type="EMBL" id="JACEUX010000002">
    <property type="protein sequence ID" value="MBA5246822.1"/>
    <property type="molecule type" value="Genomic_DNA"/>
</dbReference>
<dbReference type="KEGG" id="cbau:H1R16_08895"/>
<sequence>MTRLILIFVLLSAVFACKKETPNLSLEQVKYNTNKSSYPSTKMDSAQAINKITKQKVREVLELSILYKAGKQDTDIDSALYNQILGYFYKPDSLTVRNLLNELDSLQVGNARIGSFEVTERYFKKDTLNFARFDVQYYDRNNLPVGTFAREAQYVLVPAEIRFKKEFKFYFLNFYQQPILKDSTSSGVTR</sequence>
<name>A0A7D7RM60_9FLAO</name>
<dbReference type="Proteomes" id="UP000539710">
    <property type="component" value="Unassembled WGS sequence"/>
</dbReference>
<evidence type="ECO:0000313" key="2">
    <source>
        <dbReference type="EMBL" id="QMS99612.1"/>
    </source>
</evidence>
<evidence type="ECO:0000313" key="4">
    <source>
        <dbReference type="Proteomes" id="UP000539710"/>
    </source>
</evidence>
<dbReference type="AlphaFoldDB" id="A0A7D7RM60"/>
<proteinExistence type="predicted"/>
<reference evidence="2 3" key="1">
    <citation type="submission" date="2020-07" db="EMBL/GenBank/DDBJ databases">
        <title>Chryseobacterium sp.cx-624.</title>
        <authorList>
            <person name="Yang C."/>
        </authorList>
    </citation>
    <scope>NUCLEOTIDE SEQUENCE [LARGE SCALE GENOMIC DNA]</scope>
    <source>
        <strain evidence="2">Cx-624</strain>
        <strain evidence="3">cx-624</strain>
    </source>
</reference>
<organism evidence="2 3">
    <name type="scientific">Marnyiella aurantia</name>
    <dbReference type="NCBI Taxonomy" id="2758037"/>
    <lineage>
        <taxon>Bacteria</taxon>
        <taxon>Pseudomonadati</taxon>
        <taxon>Bacteroidota</taxon>
        <taxon>Flavobacteriia</taxon>
        <taxon>Flavobacteriales</taxon>
        <taxon>Weeksellaceae</taxon>
        <taxon>Marnyiella</taxon>
    </lineage>
</organism>
<evidence type="ECO:0000313" key="3">
    <source>
        <dbReference type="Proteomes" id="UP000515349"/>
    </source>
</evidence>
<accession>A0A7D7RM60</accession>
<reference evidence="1" key="3">
    <citation type="submission" date="2020-07" db="EMBL/GenBank/DDBJ databases">
        <authorList>
            <person name="Yang C."/>
        </authorList>
    </citation>
    <scope>NUCLEOTIDE SEQUENCE</scope>
    <source>
        <strain evidence="1">Cx-624</strain>
    </source>
</reference>
<reference evidence="4" key="2">
    <citation type="submission" date="2020-07" db="EMBL/GenBank/DDBJ databases">
        <title>Flavobacterium sp. xlx-214.</title>
        <authorList>
            <person name="Yang C."/>
        </authorList>
    </citation>
    <scope>NUCLEOTIDE SEQUENCE [LARGE SCALE GENOMIC DNA]</scope>
    <source>
        <strain evidence="4">CX-624</strain>
    </source>
</reference>